<proteinExistence type="predicted"/>
<organism evidence="2 3">
    <name type="scientific">Vermiconidia calcicola</name>
    <dbReference type="NCBI Taxonomy" id="1690605"/>
    <lineage>
        <taxon>Eukaryota</taxon>
        <taxon>Fungi</taxon>
        <taxon>Dikarya</taxon>
        <taxon>Ascomycota</taxon>
        <taxon>Pezizomycotina</taxon>
        <taxon>Dothideomycetes</taxon>
        <taxon>Dothideomycetidae</taxon>
        <taxon>Mycosphaerellales</taxon>
        <taxon>Extremaceae</taxon>
        <taxon>Vermiconidia</taxon>
    </lineage>
</organism>
<accession>A0AAV9QLY1</accession>
<sequence>MTGMNQLDVDAPKNLDSHISHPASMKASPLRTSISPVTPPRPIQLPHVDSIAACNLLLQKQAQLGKLIEEIQCESHFSTRKPLCQSASWIEAVYSKLNARLLGWPLLGRKRPGISPKHRSNTVCQAFDMCEDSVETIVGILRRFSVQHTLKNAPLIFVYGLIAAIDASLAMTPGRVPEDGPHPLPVEAVLLAMDTMLLELSHSWRIAGDARNGLRDRLQQVQMETTTPRDDKSISTPSTCTGISPDFRDYYAAEPGTIFAPCAQALPQEPLWCGNNQELDLEILGASDLEFDMSSVFQYGGGLADLRTF</sequence>
<keyword evidence="3" id="KW-1185">Reference proteome</keyword>
<feature type="compositionally biased region" description="Basic and acidic residues" evidence="1">
    <location>
        <begin position="10"/>
        <end position="19"/>
    </location>
</feature>
<reference evidence="2 3" key="1">
    <citation type="submission" date="2023-06" db="EMBL/GenBank/DDBJ databases">
        <title>Black Yeasts Isolated from many extreme environments.</title>
        <authorList>
            <person name="Coleine C."/>
            <person name="Stajich J.E."/>
            <person name="Selbmann L."/>
        </authorList>
    </citation>
    <scope>NUCLEOTIDE SEQUENCE [LARGE SCALE GENOMIC DNA]</scope>
    <source>
        <strain evidence="2 3">CCFEE 5887</strain>
    </source>
</reference>
<feature type="region of interest" description="Disordered" evidence="1">
    <location>
        <begin position="1"/>
        <end position="33"/>
    </location>
</feature>
<evidence type="ECO:0000313" key="3">
    <source>
        <dbReference type="Proteomes" id="UP001345827"/>
    </source>
</evidence>
<name>A0AAV9QLY1_9PEZI</name>
<gene>
    <name evidence="2" type="ORF">LTR25_000954</name>
</gene>
<comment type="caution">
    <text evidence="2">The sequence shown here is derived from an EMBL/GenBank/DDBJ whole genome shotgun (WGS) entry which is preliminary data.</text>
</comment>
<evidence type="ECO:0000256" key="1">
    <source>
        <dbReference type="SAM" id="MobiDB-lite"/>
    </source>
</evidence>
<dbReference type="AlphaFoldDB" id="A0AAV9QLY1"/>
<dbReference type="EMBL" id="JAXLQG010000001">
    <property type="protein sequence ID" value="KAK5545944.1"/>
    <property type="molecule type" value="Genomic_DNA"/>
</dbReference>
<dbReference type="Proteomes" id="UP001345827">
    <property type="component" value="Unassembled WGS sequence"/>
</dbReference>
<protein>
    <submittedName>
        <fullName evidence="2">Uncharacterized protein</fullName>
    </submittedName>
</protein>
<evidence type="ECO:0000313" key="2">
    <source>
        <dbReference type="EMBL" id="KAK5545944.1"/>
    </source>
</evidence>